<keyword evidence="2" id="KW-1185">Reference proteome</keyword>
<accession>A0A2H3D2U1</accession>
<gene>
    <name evidence="1" type="ORF">ARMGADRAFT_1036160</name>
</gene>
<proteinExistence type="predicted"/>
<dbReference type="InParanoid" id="A0A2H3D2U1"/>
<name>A0A2H3D2U1_ARMGA</name>
<dbReference type="OMA" id="ACAKISH"/>
<dbReference type="OrthoDB" id="2104739at2759"/>
<dbReference type="Proteomes" id="UP000217790">
    <property type="component" value="Unassembled WGS sequence"/>
</dbReference>
<protein>
    <recommendedName>
        <fullName evidence="3">HNH nuclease domain-containing protein</fullName>
    </recommendedName>
</protein>
<evidence type="ECO:0000313" key="1">
    <source>
        <dbReference type="EMBL" id="PBK85732.1"/>
    </source>
</evidence>
<dbReference type="AlphaFoldDB" id="A0A2H3D2U1"/>
<dbReference type="EMBL" id="KZ293689">
    <property type="protein sequence ID" value="PBK85732.1"/>
    <property type="molecule type" value="Genomic_DNA"/>
</dbReference>
<evidence type="ECO:0000313" key="2">
    <source>
        <dbReference type="Proteomes" id="UP000217790"/>
    </source>
</evidence>
<evidence type="ECO:0008006" key="3">
    <source>
        <dbReference type="Google" id="ProtNLM"/>
    </source>
</evidence>
<dbReference type="STRING" id="47427.A0A2H3D2U1"/>
<reference evidence="2" key="1">
    <citation type="journal article" date="2017" name="Nat. Ecol. Evol.">
        <title>Genome expansion and lineage-specific genetic innovations in the forest pathogenic fungi Armillaria.</title>
        <authorList>
            <person name="Sipos G."/>
            <person name="Prasanna A.N."/>
            <person name="Walter M.C."/>
            <person name="O'Connor E."/>
            <person name="Balint B."/>
            <person name="Krizsan K."/>
            <person name="Kiss B."/>
            <person name="Hess J."/>
            <person name="Varga T."/>
            <person name="Slot J."/>
            <person name="Riley R."/>
            <person name="Boka B."/>
            <person name="Rigling D."/>
            <person name="Barry K."/>
            <person name="Lee J."/>
            <person name="Mihaltcheva S."/>
            <person name="LaButti K."/>
            <person name="Lipzen A."/>
            <person name="Waldron R."/>
            <person name="Moloney N.M."/>
            <person name="Sperisen C."/>
            <person name="Kredics L."/>
            <person name="Vagvoelgyi C."/>
            <person name="Patrignani A."/>
            <person name="Fitzpatrick D."/>
            <person name="Nagy I."/>
            <person name="Doyle S."/>
            <person name="Anderson J.B."/>
            <person name="Grigoriev I.V."/>
            <person name="Gueldener U."/>
            <person name="Muensterkoetter M."/>
            <person name="Nagy L.G."/>
        </authorList>
    </citation>
    <scope>NUCLEOTIDE SEQUENCE [LARGE SCALE GENOMIC DNA]</scope>
    <source>
        <strain evidence="2">Ar21-2</strain>
    </source>
</reference>
<organism evidence="1 2">
    <name type="scientific">Armillaria gallica</name>
    <name type="common">Bulbous honey fungus</name>
    <name type="synonym">Armillaria bulbosa</name>
    <dbReference type="NCBI Taxonomy" id="47427"/>
    <lineage>
        <taxon>Eukaryota</taxon>
        <taxon>Fungi</taxon>
        <taxon>Dikarya</taxon>
        <taxon>Basidiomycota</taxon>
        <taxon>Agaricomycotina</taxon>
        <taxon>Agaricomycetes</taxon>
        <taxon>Agaricomycetidae</taxon>
        <taxon>Agaricales</taxon>
        <taxon>Marasmiineae</taxon>
        <taxon>Physalacriaceae</taxon>
        <taxon>Armillaria</taxon>
    </lineage>
</organism>
<sequence length="362" mass="39500">MPLPLPLNPFLPSSDEYVAYTSCLNLESLGSSWSMVVDEKESSRAAMFRFSPGVAARVLGHALIYSPSTKGKACLAEEISSCNGDNELLAGLSYLYIMAMMRIFKNPKGEIPTPTSVHSPQSSLQATADDIAALLSQPTASSSDAKKLVEAPQALARDNYRCILSGNVDTNSFDTGLTTVNETEKITDTQLGHIFDELMSDCIVGMTDAAHEKACLSSPYIYISVVEELNQNKIHCAQNTFTVSPEFHGPFGRLRISLQPIGHEDRNTYQINTYPPNRHAMYGLPERVSLTDASANGQIPLPSRRYFQLHDACAKISHLSGAGEVVEQLFRDLEDLKVLAEDGGSSDLLSLALLSRPMVQHD</sequence>